<dbReference type="GO" id="GO:0006313">
    <property type="term" value="P:DNA transposition"/>
    <property type="evidence" value="ECO:0007669"/>
    <property type="project" value="InterPro"/>
</dbReference>
<evidence type="ECO:0000259" key="1">
    <source>
        <dbReference type="Pfam" id="PF04986"/>
    </source>
</evidence>
<reference evidence="3" key="2">
    <citation type="journal article" date="2022" name="Sci. Total Environ.">
        <title>Prevalence, transmission, and molecular epidemiology of tet(X)-positive bacteria among humans, animals, and environmental niches in China: An epidemiological, and genomic-based study.</title>
        <authorList>
            <person name="Dong N."/>
            <person name="Zeng Y."/>
            <person name="Cai C."/>
            <person name="Sun C."/>
            <person name="Lu J."/>
            <person name="Liu C."/>
            <person name="Zhou H."/>
            <person name="Sun Q."/>
            <person name="Shu L."/>
            <person name="Wang H."/>
            <person name="Wang Y."/>
            <person name="Wang S."/>
            <person name="Wu C."/>
            <person name="Chan E.W."/>
            <person name="Chen G."/>
            <person name="Shen Z."/>
            <person name="Chen S."/>
            <person name="Zhang R."/>
        </authorList>
    </citation>
    <scope>NUCLEOTIDE SEQUENCE</scope>
    <source>
        <strain evidence="3">DF46-2-2</strain>
    </source>
</reference>
<feature type="domain" description="Transposase zinc-binding" evidence="2">
    <location>
        <begin position="15"/>
        <end position="97"/>
    </location>
</feature>
<sequence length="401" mass="46060">MSSRAIQNLFACFSDQLKQTKQPLKNLKAIDALTHCRTRALGASYYRCKLNHAEIEQLHSCRHRSCYVCAHKQRLDWIEKQKARLLDVPHFHVIFTLPHEYLPLWRYNEALFARILFKASQETLLQLLVQQRHGGVTPGILIALHTWGRQLTLHPHTHCLVTAGGLDSGNVWKALGNYLVPSAVIRSVYRGKLQSFIKAAFDEGELILPPTMSDSEFWLMYRSLHKKHWCVRIEERYAHGKGVVLYLARYCKGGPVDPRQLKQMTADVVTMSYLDHRDKRIKQQRLKPMDFITRLLQHVPPKGLHTIRYYGLYASASKLRYQRCRQQCGTIESMPRANSVDRVSMVVYCKTCGGPAQLSRRWWARRSKGISINKEALSTCVSGSVQQVDEPLLAGGFYNTS</sequence>
<comment type="caution">
    <text evidence="3">The sequence shown here is derived from an EMBL/GenBank/DDBJ whole genome shotgun (WGS) entry which is preliminary data.</text>
</comment>
<dbReference type="PANTHER" id="PTHR37023:SF1">
    <property type="entry name" value="ISSOD25 TRANSPOSASE TNPA_ISSOD25"/>
    <property type="match status" value="1"/>
</dbReference>
<evidence type="ECO:0000313" key="3">
    <source>
        <dbReference type="EMBL" id="MDM1696075.1"/>
    </source>
</evidence>
<dbReference type="AlphaFoldDB" id="A0AAW7DPJ0"/>
<evidence type="ECO:0000313" key="4">
    <source>
        <dbReference type="Proteomes" id="UP001173465"/>
    </source>
</evidence>
<dbReference type="InterPro" id="IPR007069">
    <property type="entry name" value="Transposase_32"/>
</dbReference>
<dbReference type="GO" id="GO:0004803">
    <property type="term" value="F:transposase activity"/>
    <property type="evidence" value="ECO:0007669"/>
    <property type="project" value="InterPro"/>
</dbReference>
<dbReference type="Pfam" id="PF04986">
    <property type="entry name" value="Y2_Tnp"/>
    <property type="match status" value="1"/>
</dbReference>
<dbReference type="PANTHER" id="PTHR37023">
    <property type="entry name" value="TRANSPOSASE"/>
    <property type="match status" value="1"/>
</dbReference>
<name>A0AAW7DPJ0_9GAMM</name>
<protein>
    <submittedName>
        <fullName evidence="3">Transposase</fullName>
    </submittedName>
</protein>
<feature type="domain" description="Transposase IS801/IS1294" evidence="1">
    <location>
        <begin position="139"/>
        <end position="317"/>
    </location>
</feature>
<proteinExistence type="predicted"/>
<dbReference type="EMBL" id="JACANB010000003">
    <property type="protein sequence ID" value="MDM1696075.1"/>
    <property type="molecule type" value="Genomic_DNA"/>
</dbReference>
<dbReference type="RefSeq" id="WP_286593483.1">
    <property type="nucleotide sequence ID" value="NZ_JACANB010000003.1"/>
</dbReference>
<dbReference type="Proteomes" id="UP001173465">
    <property type="component" value="Unassembled WGS sequence"/>
</dbReference>
<reference evidence="3" key="1">
    <citation type="submission" date="2020-06" db="EMBL/GenBank/DDBJ databases">
        <authorList>
            <person name="Dong N."/>
        </authorList>
    </citation>
    <scope>NUCLEOTIDE SEQUENCE</scope>
    <source>
        <strain evidence="3">DF46-2-2</strain>
    </source>
</reference>
<accession>A0AAW7DPJ0</accession>
<dbReference type="InterPro" id="IPR026889">
    <property type="entry name" value="Zn_Tnp"/>
</dbReference>
<dbReference type="GO" id="GO:0003677">
    <property type="term" value="F:DNA binding"/>
    <property type="evidence" value="ECO:0007669"/>
    <property type="project" value="InterPro"/>
</dbReference>
<organism evidence="3 4">
    <name type="scientific">Thiopseudomonas alkaliphila</name>
    <dbReference type="NCBI Taxonomy" id="1697053"/>
    <lineage>
        <taxon>Bacteria</taxon>
        <taxon>Pseudomonadati</taxon>
        <taxon>Pseudomonadota</taxon>
        <taxon>Gammaproteobacteria</taxon>
        <taxon>Pseudomonadales</taxon>
        <taxon>Pseudomonadaceae</taxon>
        <taxon>Thiopseudomonas</taxon>
    </lineage>
</organism>
<dbReference type="Pfam" id="PF14319">
    <property type="entry name" value="Zn_Tnp_IS91"/>
    <property type="match status" value="1"/>
</dbReference>
<evidence type="ECO:0000259" key="2">
    <source>
        <dbReference type="Pfam" id="PF14319"/>
    </source>
</evidence>
<gene>
    <name evidence="3" type="ORF">HX099_05265</name>
</gene>